<dbReference type="EMBL" id="JAXCGZ010018990">
    <property type="protein sequence ID" value="KAK7066870.1"/>
    <property type="molecule type" value="Genomic_DNA"/>
</dbReference>
<dbReference type="Gene3D" id="2.60.40.640">
    <property type="match status" value="1"/>
</dbReference>
<dbReference type="Proteomes" id="UP001381693">
    <property type="component" value="Unassembled WGS sequence"/>
</dbReference>
<protein>
    <submittedName>
        <fullName evidence="1">Uncharacterized protein</fullName>
    </submittedName>
</protein>
<dbReference type="InterPro" id="IPR014752">
    <property type="entry name" value="Arrestin-like_C"/>
</dbReference>
<sequence length="80" mass="8717">MNRASGQVFLQGRLKSENIDELAPSTILNPCVPKCDIFGVHVAYAVRIKATLGAFFGEAILDVPFTLAVRQGVLTRENLD</sequence>
<name>A0AAN8WII4_HALRR</name>
<organism evidence="1 2">
    <name type="scientific">Halocaridina rubra</name>
    <name type="common">Hawaiian red shrimp</name>
    <dbReference type="NCBI Taxonomy" id="373956"/>
    <lineage>
        <taxon>Eukaryota</taxon>
        <taxon>Metazoa</taxon>
        <taxon>Ecdysozoa</taxon>
        <taxon>Arthropoda</taxon>
        <taxon>Crustacea</taxon>
        <taxon>Multicrustacea</taxon>
        <taxon>Malacostraca</taxon>
        <taxon>Eumalacostraca</taxon>
        <taxon>Eucarida</taxon>
        <taxon>Decapoda</taxon>
        <taxon>Pleocyemata</taxon>
        <taxon>Caridea</taxon>
        <taxon>Atyoidea</taxon>
        <taxon>Atyidae</taxon>
        <taxon>Halocaridina</taxon>
    </lineage>
</organism>
<evidence type="ECO:0000313" key="1">
    <source>
        <dbReference type="EMBL" id="KAK7066870.1"/>
    </source>
</evidence>
<gene>
    <name evidence="1" type="ORF">SK128_011249</name>
</gene>
<proteinExistence type="predicted"/>
<dbReference type="AlphaFoldDB" id="A0AAN8WII4"/>
<comment type="caution">
    <text evidence="1">The sequence shown here is derived from an EMBL/GenBank/DDBJ whole genome shotgun (WGS) entry which is preliminary data.</text>
</comment>
<evidence type="ECO:0000313" key="2">
    <source>
        <dbReference type="Proteomes" id="UP001381693"/>
    </source>
</evidence>
<accession>A0AAN8WII4</accession>
<reference evidence="1 2" key="1">
    <citation type="submission" date="2023-11" db="EMBL/GenBank/DDBJ databases">
        <title>Halocaridina rubra genome assembly.</title>
        <authorList>
            <person name="Smith C."/>
        </authorList>
    </citation>
    <scope>NUCLEOTIDE SEQUENCE [LARGE SCALE GENOMIC DNA]</scope>
    <source>
        <strain evidence="1">EP-1</strain>
        <tissue evidence="1">Whole</tissue>
    </source>
</reference>
<keyword evidence="2" id="KW-1185">Reference proteome</keyword>